<dbReference type="Gene3D" id="1.25.40.10">
    <property type="entry name" value="Tetratricopeptide repeat domain"/>
    <property type="match status" value="1"/>
</dbReference>
<evidence type="ECO:0000256" key="1">
    <source>
        <dbReference type="ARBA" id="ARBA00022737"/>
    </source>
</evidence>
<keyword evidence="1" id="KW-0677">Repeat</keyword>
<comment type="caution">
    <text evidence="5">The sequence shown here is derived from an EMBL/GenBank/DDBJ whole genome shotgun (WGS) entry which is preliminary data.</text>
</comment>
<name>A0A815MC74_9BILA</name>
<dbReference type="EMBL" id="CAJNOV010010788">
    <property type="protein sequence ID" value="CAF1420534.1"/>
    <property type="molecule type" value="Genomic_DNA"/>
</dbReference>
<evidence type="ECO:0000256" key="4">
    <source>
        <dbReference type="SAM" id="MobiDB-lite"/>
    </source>
</evidence>
<dbReference type="InterPro" id="IPR019734">
    <property type="entry name" value="TPR_rpt"/>
</dbReference>
<sequence length="152" mass="17909">MINRKKYFEQLLNDSPTEDCGWIEFNIGRALSFKCEWNQAREYYNRAYDLMMKNKPTRVKDSAWILNNIGAILRDQKKYDDAMNYFLHALKIREKFYSYDSVHTAHILNNIGNVLADQEKYTLKKSALYRTPKKGSGDFKKHPKVSKVSKKG</sequence>
<evidence type="ECO:0000313" key="6">
    <source>
        <dbReference type="EMBL" id="CAF5042632.1"/>
    </source>
</evidence>
<dbReference type="Proteomes" id="UP000681967">
    <property type="component" value="Unassembled WGS sequence"/>
</dbReference>
<evidence type="ECO:0000256" key="3">
    <source>
        <dbReference type="PROSITE-ProRule" id="PRU00339"/>
    </source>
</evidence>
<proteinExistence type="predicted"/>
<feature type="repeat" description="TPR" evidence="3">
    <location>
        <begin position="63"/>
        <end position="96"/>
    </location>
</feature>
<dbReference type="AlphaFoldDB" id="A0A815MC74"/>
<organism evidence="5 7">
    <name type="scientific">Rotaria magnacalcarata</name>
    <dbReference type="NCBI Taxonomy" id="392030"/>
    <lineage>
        <taxon>Eukaryota</taxon>
        <taxon>Metazoa</taxon>
        <taxon>Spiralia</taxon>
        <taxon>Gnathifera</taxon>
        <taxon>Rotifera</taxon>
        <taxon>Eurotatoria</taxon>
        <taxon>Bdelloidea</taxon>
        <taxon>Philodinida</taxon>
        <taxon>Philodinidae</taxon>
        <taxon>Rotaria</taxon>
    </lineage>
</organism>
<evidence type="ECO:0000313" key="5">
    <source>
        <dbReference type="EMBL" id="CAF1420534.1"/>
    </source>
</evidence>
<dbReference type="Pfam" id="PF13424">
    <property type="entry name" value="TPR_12"/>
    <property type="match status" value="1"/>
</dbReference>
<accession>A0A815MC74</accession>
<dbReference type="PROSITE" id="PS50005">
    <property type="entry name" value="TPR"/>
    <property type="match status" value="1"/>
</dbReference>
<evidence type="ECO:0000256" key="2">
    <source>
        <dbReference type="ARBA" id="ARBA00022803"/>
    </source>
</evidence>
<dbReference type="PANTHER" id="PTHR45641:SF19">
    <property type="entry name" value="NEPHROCYSTIN-3"/>
    <property type="match status" value="1"/>
</dbReference>
<keyword evidence="2 3" id="KW-0802">TPR repeat</keyword>
<protein>
    <recommendedName>
        <fullName evidence="8">Tetratricopeptide repeat protein</fullName>
    </recommendedName>
</protein>
<feature type="compositionally biased region" description="Basic residues" evidence="4">
    <location>
        <begin position="141"/>
        <end position="152"/>
    </location>
</feature>
<dbReference type="SMART" id="SM00028">
    <property type="entry name" value="TPR"/>
    <property type="match status" value="2"/>
</dbReference>
<dbReference type="EMBL" id="CAJOBH010224241">
    <property type="protein sequence ID" value="CAF5042632.1"/>
    <property type="molecule type" value="Genomic_DNA"/>
</dbReference>
<feature type="region of interest" description="Disordered" evidence="4">
    <location>
        <begin position="131"/>
        <end position="152"/>
    </location>
</feature>
<dbReference type="SUPFAM" id="SSF48452">
    <property type="entry name" value="TPR-like"/>
    <property type="match status" value="1"/>
</dbReference>
<evidence type="ECO:0008006" key="8">
    <source>
        <dbReference type="Google" id="ProtNLM"/>
    </source>
</evidence>
<evidence type="ECO:0000313" key="7">
    <source>
        <dbReference type="Proteomes" id="UP000663855"/>
    </source>
</evidence>
<dbReference type="Proteomes" id="UP000663855">
    <property type="component" value="Unassembled WGS sequence"/>
</dbReference>
<dbReference type="InterPro" id="IPR011990">
    <property type="entry name" value="TPR-like_helical_dom_sf"/>
</dbReference>
<reference evidence="5" key="1">
    <citation type="submission" date="2021-02" db="EMBL/GenBank/DDBJ databases">
        <authorList>
            <person name="Nowell W R."/>
        </authorList>
    </citation>
    <scope>NUCLEOTIDE SEQUENCE</scope>
</reference>
<dbReference type="PANTHER" id="PTHR45641">
    <property type="entry name" value="TETRATRICOPEPTIDE REPEAT PROTEIN (AFU_ORTHOLOGUE AFUA_6G03870)"/>
    <property type="match status" value="1"/>
</dbReference>
<gene>
    <name evidence="6" type="ORF">BYL167_LOCUS57101</name>
    <name evidence="5" type="ORF">CJN711_LOCUS22970</name>
</gene>